<feature type="transmembrane region" description="Helical" evidence="8">
    <location>
        <begin position="413"/>
        <end position="437"/>
    </location>
</feature>
<keyword evidence="5 8" id="KW-1133">Transmembrane helix</keyword>
<accession>A0AB39KYS9</accession>
<feature type="transmembrane region" description="Helical" evidence="8">
    <location>
        <begin position="449"/>
        <end position="470"/>
    </location>
</feature>
<feature type="transmembrane region" description="Helical" evidence="8">
    <location>
        <begin position="351"/>
        <end position="373"/>
    </location>
</feature>
<dbReference type="RefSeq" id="WP_369044692.1">
    <property type="nucleotide sequence ID" value="NZ_CP163302.1"/>
</dbReference>
<evidence type="ECO:0000256" key="6">
    <source>
        <dbReference type="ARBA" id="ARBA00023136"/>
    </source>
</evidence>
<dbReference type="AlphaFoldDB" id="A0AB39KYS9"/>
<evidence type="ECO:0000256" key="3">
    <source>
        <dbReference type="ARBA" id="ARBA00022679"/>
    </source>
</evidence>
<feature type="transmembrane region" description="Helical" evidence="8">
    <location>
        <begin position="274"/>
        <end position="301"/>
    </location>
</feature>
<dbReference type="Pfam" id="PF26314">
    <property type="entry name" value="MptA_B_family"/>
    <property type="match status" value="1"/>
</dbReference>
<comment type="similarity">
    <text evidence="7">Belongs to the MptA/B family.</text>
</comment>
<organism evidence="9">
    <name type="scientific">Sinomonas puerhi</name>
    <dbReference type="NCBI Taxonomy" id="3238584"/>
    <lineage>
        <taxon>Bacteria</taxon>
        <taxon>Bacillati</taxon>
        <taxon>Actinomycetota</taxon>
        <taxon>Actinomycetes</taxon>
        <taxon>Micrococcales</taxon>
        <taxon>Micrococcaceae</taxon>
        <taxon>Sinomonas</taxon>
    </lineage>
</organism>
<feature type="transmembrane region" description="Helical" evidence="8">
    <location>
        <begin position="34"/>
        <end position="56"/>
    </location>
</feature>
<dbReference type="EMBL" id="CP163302">
    <property type="protein sequence ID" value="XDP43789.1"/>
    <property type="molecule type" value="Genomic_DNA"/>
</dbReference>
<protein>
    <submittedName>
        <fullName evidence="9">Polyprenol phosphomannose-dependent alpha 1,6 mannosyltransferase MptB</fullName>
    </submittedName>
</protein>
<sequence>MSSQRPGLPGRILERLGSLWTSVPPAGVNQPAHWALGQGLVGSLLIVFGSIGVGWLADASVFTRNPLFITLRTETWGVTASIIALVIGAMLLTRSWLRLGQRLRRWGPGAIRPVVLAVLLWGLPLMFAVPIYSRDVYAYGGQGRLMVAGLNPYTNGISSLNNWLELGTDPSWASTRTPYGPYFLWLERWVVQITGGQPDSSVLMFRMIALAGAALCAYYGYRLAQLHGVDGARTVWLMVANPLFLISCIASAHNEALMIGLAVAGVYYAEKGNWLAGIVLTTLSIGVKPITAIVLPFIGLQWAGPGATWARRFLCWAGTGLISLALFAVSSLAYGLGFGWVNAIVDPTPGFIAYTPSGFSSNILAGLLTAIGLDGGSIAEAFRTALKWAGIGIAVLLILRGDDRQVVRRLGLAFTAIVVLGPIIQPWYVLWFFPFLAVTGIRDNWQVKLWYLTVVFFVVFGAQDQLHIFGFVNTPLPADAIAGLVALAFVAYLVLLDPKTRRIIFERPRKGGHSGIEARGS</sequence>
<name>A0AB39KYS9_9MICC</name>
<evidence type="ECO:0000256" key="5">
    <source>
        <dbReference type="ARBA" id="ARBA00022989"/>
    </source>
</evidence>
<dbReference type="InterPro" id="IPR049829">
    <property type="entry name" value="MptA/B-like"/>
</dbReference>
<feature type="transmembrane region" description="Helical" evidence="8">
    <location>
        <begin position="313"/>
        <end position="339"/>
    </location>
</feature>
<dbReference type="GO" id="GO:0016020">
    <property type="term" value="C:membrane"/>
    <property type="evidence" value="ECO:0007669"/>
    <property type="project" value="UniProtKB-SubCell"/>
</dbReference>
<feature type="transmembrane region" description="Helical" evidence="8">
    <location>
        <begin position="109"/>
        <end position="132"/>
    </location>
</feature>
<dbReference type="GO" id="GO:0016757">
    <property type="term" value="F:glycosyltransferase activity"/>
    <property type="evidence" value="ECO:0007669"/>
    <property type="project" value="UniProtKB-KW"/>
</dbReference>
<feature type="transmembrane region" description="Helical" evidence="8">
    <location>
        <begin position="242"/>
        <end position="268"/>
    </location>
</feature>
<evidence type="ECO:0000256" key="2">
    <source>
        <dbReference type="ARBA" id="ARBA00022676"/>
    </source>
</evidence>
<keyword evidence="3" id="KW-0808">Transferase</keyword>
<evidence type="ECO:0000256" key="4">
    <source>
        <dbReference type="ARBA" id="ARBA00022692"/>
    </source>
</evidence>
<dbReference type="NCBIfam" id="NF038066">
    <property type="entry name" value="MptB"/>
    <property type="match status" value="1"/>
</dbReference>
<gene>
    <name evidence="9" type="primary">mptB</name>
    <name evidence="9" type="ORF">AB5L97_10735</name>
</gene>
<evidence type="ECO:0000313" key="9">
    <source>
        <dbReference type="EMBL" id="XDP43789.1"/>
    </source>
</evidence>
<keyword evidence="6 8" id="KW-0472">Membrane</keyword>
<feature type="transmembrane region" description="Helical" evidence="8">
    <location>
        <begin position="476"/>
        <end position="495"/>
    </location>
</feature>
<evidence type="ECO:0000256" key="7">
    <source>
        <dbReference type="ARBA" id="ARBA00043987"/>
    </source>
</evidence>
<evidence type="ECO:0000256" key="8">
    <source>
        <dbReference type="SAM" id="Phobius"/>
    </source>
</evidence>
<feature type="transmembrane region" description="Helical" evidence="8">
    <location>
        <begin position="385"/>
        <end position="401"/>
    </location>
</feature>
<proteinExistence type="inferred from homology"/>
<evidence type="ECO:0000256" key="1">
    <source>
        <dbReference type="ARBA" id="ARBA00004141"/>
    </source>
</evidence>
<feature type="transmembrane region" description="Helical" evidence="8">
    <location>
        <begin position="76"/>
        <end position="97"/>
    </location>
</feature>
<keyword evidence="2 9" id="KW-0328">Glycosyltransferase</keyword>
<comment type="subcellular location">
    <subcellularLocation>
        <location evidence="1">Membrane</location>
        <topology evidence="1">Multi-pass membrane protein</topology>
    </subcellularLocation>
</comment>
<reference evidence="9" key="1">
    <citation type="submission" date="2024-07" db="EMBL/GenBank/DDBJ databases">
        <authorList>
            <person name="fu j."/>
        </authorList>
    </citation>
    <scope>NUCLEOTIDE SEQUENCE</scope>
    <source>
        <strain evidence="9">P10A9</strain>
    </source>
</reference>
<feature type="transmembrane region" description="Helical" evidence="8">
    <location>
        <begin position="203"/>
        <end position="221"/>
    </location>
</feature>
<dbReference type="KEGG" id="spue:AB5L97_10735"/>
<keyword evidence="4 8" id="KW-0812">Transmembrane</keyword>